<evidence type="ECO:0000313" key="1">
    <source>
        <dbReference type="Ensembl" id="ENSFHEP00000005781.1"/>
    </source>
</evidence>
<name>A0A3Q2P1B9_FUNHE</name>
<dbReference type="Proteomes" id="UP000265000">
    <property type="component" value="Unplaced"/>
</dbReference>
<accession>A0A3Q2P1B9</accession>
<keyword evidence="2" id="KW-1185">Reference proteome</keyword>
<proteinExistence type="predicted"/>
<reference evidence="1" key="2">
    <citation type="submission" date="2025-09" db="UniProtKB">
        <authorList>
            <consortium name="Ensembl"/>
        </authorList>
    </citation>
    <scope>IDENTIFICATION</scope>
</reference>
<dbReference type="GeneTree" id="ENSGT01140000283002"/>
<dbReference type="Ensembl" id="ENSFHET00000006607.1">
    <property type="protein sequence ID" value="ENSFHEP00000005781.1"/>
    <property type="gene ID" value="ENSFHEG00000006762.1"/>
</dbReference>
<dbReference type="AlphaFoldDB" id="A0A3Q2P1B9"/>
<organism evidence="1 2">
    <name type="scientific">Fundulus heteroclitus</name>
    <name type="common">Killifish</name>
    <name type="synonym">Mummichog</name>
    <dbReference type="NCBI Taxonomy" id="8078"/>
    <lineage>
        <taxon>Eukaryota</taxon>
        <taxon>Metazoa</taxon>
        <taxon>Chordata</taxon>
        <taxon>Craniata</taxon>
        <taxon>Vertebrata</taxon>
        <taxon>Euteleostomi</taxon>
        <taxon>Actinopterygii</taxon>
        <taxon>Neopterygii</taxon>
        <taxon>Teleostei</taxon>
        <taxon>Neoteleostei</taxon>
        <taxon>Acanthomorphata</taxon>
        <taxon>Ovalentaria</taxon>
        <taxon>Atherinomorphae</taxon>
        <taxon>Cyprinodontiformes</taxon>
        <taxon>Fundulidae</taxon>
        <taxon>Fundulus</taxon>
    </lineage>
</organism>
<dbReference type="PROSITE" id="PS51257">
    <property type="entry name" value="PROKAR_LIPOPROTEIN"/>
    <property type="match status" value="1"/>
</dbReference>
<sequence length="75" mass="8265">MSKTFTNIVMLPDLAGVPPSMAVMTVSLMVGCFSRSRAFCSTSSADTLSSFLWTSKEKYSFRLSLYVLTLFFATS</sequence>
<protein>
    <submittedName>
        <fullName evidence="1">Uncharacterized protein</fullName>
    </submittedName>
</protein>
<evidence type="ECO:0000313" key="2">
    <source>
        <dbReference type="Proteomes" id="UP000265000"/>
    </source>
</evidence>
<reference evidence="1" key="1">
    <citation type="submission" date="2025-08" db="UniProtKB">
        <authorList>
            <consortium name="Ensembl"/>
        </authorList>
    </citation>
    <scope>IDENTIFICATION</scope>
</reference>